<keyword evidence="3" id="KW-1185">Reference proteome</keyword>
<feature type="domain" description="VOC" evidence="1">
    <location>
        <begin position="6"/>
        <end position="116"/>
    </location>
</feature>
<dbReference type="Pfam" id="PF00903">
    <property type="entry name" value="Glyoxalase"/>
    <property type="match status" value="1"/>
</dbReference>
<dbReference type="PANTHER" id="PTHR33993">
    <property type="entry name" value="GLYOXALASE-RELATED"/>
    <property type="match status" value="1"/>
</dbReference>
<accession>A0A8J3F0E0</accession>
<sequence length="119" mass="13055">MPAHEKINYVEYPSRDLSTTKKFFTQAFGWKFEDYGPEYAAFSGEGLDGGFYKADLAASTTNGSALIVFYSAAFEDTLAKVTAAGGSIIKPIFDFPGGRRFHFTEPSGNEFAVWGDPIK</sequence>
<evidence type="ECO:0000313" key="3">
    <source>
        <dbReference type="Proteomes" id="UP000642180"/>
    </source>
</evidence>
<dbReference type="InterPro" id="IPR052164">
    <property type="entry name" value="Anthracycline_SecMetBiosynth"/>
</dbReference>
<dbReference type="SUPFAM" id="SSF54593">
    <property type="entry name" value="Glyoxalase/Bleomycin resistance protein/Dihydroxybiphenyl dioxygenase"/>
    <property type="match status" value="1"/>
</dbReference>
<dbReference type="PANTHER" id="PTHR33993:SF1">
    <property type="entry name" value="GLYOXALASE FAMILY PROTEIN"/>
    <property type="match status" value="1"/>
</dbReference>
<dbReference type="CDD" id="cd07247">
    <property type="entry name" value="SgaA_N_like"/>
    <property type="match status" value="1"/>
</dbReference>
<dbReference type="InterPro" id="IPR037523">
    <property type="entry name" value="VOC_core"/>
</dbReference>
<name>A0A8J3F0E0_9BURK</name>
<dbReference type="Gene3D" id="3.10.180.10">
    <property type="entry name" value="2,3-Dihydroxybiphenyl 1,2-Dioxygenase, domain 1"/>
    <property type="match status" value="1"/>
</dbReference>
<dbReference type="Proteomes" id="UP000642180">
    <property type="component" value="Unassembled WGS sequence"/>
</dbReference>
<dbReference type="AlphaFoldDB" id="A0A8J3F0E0"/>
<reference evidence="3" key="1">
    <citation type="journal article" date="2019" name="Int. J. Syst. Evol. Microbiol.">
        <title>The Global Catalogue of Microorganisms (GCM) 10K type strain sequencing project: providing services to taxonomists for standard genome sequencing and annotation.</title>
        <authorList>
            <consortium name="The Broad Institute Genomics Platform"/>
            <consortium name="The Broad Institute Genome Sequencing Center for Infectious Disease"/>
            <person name="Wu L."/>
            <person name="Ma J."/>
        </authorList>
    </citation>
    <scope>NUCLEOTIDE SEQUENCE [LARGE SCALE GENOMIC DNA]</scope>
    <source>
        <strain evidence="3">CCM 2767</strain>
    </source>
</reference>
<evidence type="ECO:0000259" key="1">
    <source>
        <dbReference type="PROSITE" id="PS51819"/>
    </source>
</evidence>
<protein>
    <submittedName>
        <fullName evidence="2">Glyoxalase</fullName>
    </submittedName>
</protein>
<dbReference type="InterPro" id="IPR004360">
    <property type="entry name" value="Glyas_Fos-R_dOase_dom"/>
</dbReference>
<dbReference type="PROSITE" id="PS51819">
    <property type="entry name" value="VOC"/>
    <property type="match status" value="1"/>
</dbReference>
<dbReference type="InterPro" id="IPR029068">
    <property type="entry name" value="Glyas_Bleomycin-R_OHBP_Dase"/>
</dbReference>
<organism evidence="2 3">
    <name type="scientific">Oxalicibacterium faecigallinarum</name>
    <dbReference type="NCBI Taxonomy" id="573741"/>
    <lineage>
        <taxon>Bacteria</taxon>
        <taxon>Pseudomonadati</taxon>
        <taxon>Pseudomonadota</taxon>
        <taxon>Betaproteobacteria</taxon>
        <taxon>Burkholderiales</taxon>
        <taxon>Oxalobacteraceae</taxon>
        <taxon>Oxalicibacterium</taxon>
    </lineage>
</organism>
<proteinExistence type="predicted"/>
<gene>
    <name evidence="2" type="ORF">GCM10008066_11150</name>
</gene>
<evidence type="ECO:0000313" key="2">
    <source>
        <dbReference type="EMBL" id="GGI17870.1"/>
    </source>
</evidence>
<comment type="caution">
    <text evidence="2">The sequence shown here is derived from an EMBL/GenBank/DDBJ whole genome shotgun (WGS) entry which is preliminary data.</text>
</comment>
<dbReference type="EMBL" id="BMDI01000001">
    <property type="protein sequence ID" value="GGI17870.1"/>
    <property type="molecule type" value="Genomic_DNA"/>
</dbReference>
<dbReference type="RefSeq" id="WP_188380269.1">
    <property type="nucleotide sequence ID" value="NZ_BMDI01000001.1"/>
</dbReference>